<organism evidence="3">
    <name type="scientific">Alsobacter sp. KACC 23698</name>
    <dbReference type="NCBI Taxonomy" id="3149229"/>
    <lineage>
        <taxon>Bacteria</taxon>
        <taxon>Pseudomonadati</taxon>
        <taxon>Pseudomonadota</taxon>
        <taxon>Alphaproteobacteria</taxon>
        <taxon>Hyphomicrobiales</taxon>
        <taxon>Alsobacteraceae</taxon>
        <taxon>Alsobacter</taxon>
    </lineage>
</organism>
<dbReference type="InterPro" id="IPR053714">
    <property type="entry name" value="Iso_Racemase_Enz_sf"/>
</dbReference>
<evidence type="ECO:0000313" key="3">
    <source>
        <dbReference type="EMBL" id="XBO40669.1"/>
    </source>
</evidence>
<name>A0AAU7JKM4_9HYPH</name>
<dbReference type="Pfam" id="PF01177">
    <property type="entry name" value="Asp_Glu_race"/>
    <property type="match status" value="1"/>
</dbReference>
<gene>
    <name evidence="3" type="ORF">ABEG18_07865</name>
</gene>
<sequence length="224" mass="22677">MRPGRLRIVLANPNSSAATTAAMAAIAAEAAGDGVEIVALTAPRGPNLITTERDLAAAAAVVASMRDAIAALRPDAVLVAAFGDPGRAALQAALAPTPVVGIGEAAMLAASSLGRYAIVTTTPDLLASIDFMNASGPWPERYAGTVLTPGDPALLMSRPDQLLEALDLACRVAADGSVRSIIIGGGPLATAARAIRERVPVPIVEPIPEAVRLAMQRVEAGRPG</sequence>
<protein>
    <submittedName>
        <fullName evidence="3">Aspartate/glutamate racemase family protein</fullName>
    </submittedName>
</protein>
<dbReference type="PANTHER" id="PTHR28047">
    <property type="entry name" value="PROTEIN DCG1"/>
    <property type="match status" value="1"/>
</dbReference>
<dbReference type="EMBL" id="CP157484">
    <property type="protein sequence ID" value="XBO40669.1"/>
    <property type="molecule type" value="Genomic_DNA"/>
</dbReference>
<accession>A0AAU7JKM4</accession>
<proteinExistence type="inferred from homology"/>
<dbReference type="GO" id="GO:0047661">
    <property type="term" value="F:amino-acid racemase activity"/>
    <property type="evidence" value="ECO:0007669"/>
    <property type="project" value="InterPro"/>
</dbReference>
<evidence type="ECO:0000256" key="1">
    <source>
        <dbReference type="ARBA" id="ARBA00038414"/>
    </source>
</evidence>
<dbReference type="Gene3D" id="3.40.50.12500">
    <property type="match status" value="1"/>
</dbReference>
<reference evidence="3" key="1">
    <citation type="submission" date="2024-05" db="EMBL/GenBank/DDBJ databases">
        <authorList>
            <person name="Kim S."/>
            <person name="Heo J."/>
            <person name="Choi H."/>
            <person name="Choi Y."/>
            <person name="Kwon S.-W."/>
            <person name="Kim Y."/>
        </authorList>
    </citation>
    <scope>NUCLEOTIDE SEQUENCE</scope>
    <source>
        <strain evidence="3">KACC 23698</strain>
    </source>
</reference>
<dbReference type="PANTHER" id="PTHR28047:SF5">
    <property type="entry name" value="PROTEIN DCG1"/>
    <property type="match status" value="1"/>
</dbReference>
<dbReference type="AlphaFoldDB" id="A0AAU7JKM4"/>
<comment type="similarity">
    <text evidence="1">Belongs to the HyuE racemase family.</text>
</comment>
<evidence type="ECO:0000256" key="2">
    <source>
        <dbReference type="SAM" id="SignalP"/>
    </source>
</evidence>
<feature type="chain" id="PRO_5043324738" evidence="2">
    <location>
        <begin position="25"/>
        <end position="224"/>
    </location>
</feature>
<dbReference type="InterPro" id="IPR015942">
    <property type="entry name" value="Asp/Glu/hydantoin_racemase"/>
</dbReference>
<feature type="signal peptide" evidence="2">
    <location>
        <begin position="1"/>
        <end position="24"/>
    </location>
</feature>
<dbReference type="InterPro" id="IPR052186">
    <property type="entry name" value="Hydantoin_racemase-like"/>
</dbReference>
<keyword evidence="2" id="KW-0732">Signal</keyword>